<keyword evidence="3" id="KW-0998">Cell outer membrane</keyword>
<organism evidence="7 8">
    <name type="scientific">Labilibaculum filiforme</name>
    <dbReference type="NCBI Taxonomy" id="1940526"/>
    <lineage>
        <taxon>Bacteria</taxon>
        <taxon>Pseudomonadati</taxon>
        <taxon>Bacteroidota</taxon>
        <taxon>Bacteroidia</taxon>
        <taxon>Marinilabiliales</taxon>
        <taxon>Marinifilaceae</taxon>
        <taxon>Labilibaculum</taxon>
    </lineage>
</organism>
<dbReference type="InterPro" id="IPR037066">
    <property type="entry name" value="Plug_dom_sf"/>
</dbReference>
<dbReference type="InterPro" id="IPR012910">
    <property type="entry name" value="Plug_dom"/>
</dbReference>
<dbReference type="Proteomes" id="UP000233535">
    <property type="component" value="Unassembled WGS sequence"/>
</dbReference>
<dbReference type="SUPFAM" id="SSF49464">
    <property type="entry name" value="Carboxypeptidase regulatory domain-like"/>
    <property type="match status" value="1"/>
</dbReference>
<protein>
    <recommendedName>
        <fullName evidence="9">Outer membrane protein beta-barrel domain-containing protein</fullName>
    </recommendedName>
</protein>
<dbReference type="AlphaFoldDB" id="A0A2N3I0W0"/>
<dbReference type="EMBL" id="MVDD01000004">
    <property type="protein sequence ID" value="PKQ63873.1"/>
    <property type="molecule type" value="Genomic_DNA"/>
</dbReference>
<name>A0A2N3I0W0_9BACT</name>
<keyword evidence="4" id="KW-0732">Signal</keyword>
<evidence type="ECO:0000256" key="1">
    <source>
        <dbReference type="ARBA" id="ARBA00004442"/>
    </source>
</evidence>
<evidence type="ECO:0000313" key="8">
    <source>
        <dbReference type="Proteomes" id="UP000233535"/>
    </source>
</evidence>
<dbReference type="Pfam" id="PF14905">
    <property type="entry name" value="OMP_b-brl_3"/>
    <property type="match status" value="1"/>
</dbReference>
<dbReference type="InterPro" id="IPR041700">
    <property type="entry name" value="OMP_b-brl_3"/>
</dbReference>
<evidence type="ECO:0008006" key="9">
    <source>
        <dbReference type="Google" id="ProtNLM"/>
    </source>
</evidence>
<proteinExistence type="predicted"/>
<evidence type="ECO:0000313" key="7">
    <source>
        <dbReference type="EMBL" id="PKQ63873.1"/>
    </source>
</evidence>
<evidence type="ECO:0000256" key="4">
    <source>
        <dbReference type="SAM" id="SignalP"/>
    </source>
</evidence>
<dbReference type="InterPro" id="IPR008969">
    <property type="entry name" value="CarboxyPept-like_regulatory"/>
</dbReference>
<comment type="subcellular location">
    <subcellularLocation>
        <location evidence="1">Cell outer membrane</location>
    </subcellularLocation>
</comment>
<feature type="chain" id="PRO_5014930454" description="Outer membrane protein beta-barrel domain-containing protein" evidence="4">
    <location>
        <begin position="28"/>
        <end position="794"/>
    </location>
</feature>
<evidence type="ECO:0000259" key="5">
    <source>
        <dbReference type="Pfam" id="PF07715"/>
    </source>
</evidence>
<dbReference type="GO" id="GO:0009279">
    <property type="term" value="C:cell outer membrane"/>
    <property type="evidence" value="ECO:0007669"/>
    <property type="project" value="UniProtKB-SubCell"/>
</dbReference>
<dbReference type="InterPro" id="IPR036942">
    <property type="entry name" value="Beta-barrel_TonB_sf"/>
</dbReference>
<accession>A0A2N3I0W0</accession>
<evidence type="ECO:0000256" key="2">
    <source>
        <dbReference type="ARBA" id="ARBA00023136"/>
    </source>
</evidence>
<dbReference type="PANTHER" id="PTHR40980">
    <property type="entry name" value="PLUG DOMAIN-CONTAINING PROTEIN"/>
    <property type="match status" value="1"/>
</dbReference>
<dbReference type="PANTHER" id="PTHR40980:SF4">
    <property type="entry name" value="TONB-DEPENDENT RECEPTOR-LIKE BETA-BARREL DOMAIN-CONTAINING PROTEIN"/>
    <property type="match status" value="1"/>
</dbReference>
<feature type="domain" description="Outer membrane protein beta-barrel" evidence="6">
    <location>
        <begin position="393"/>
        <end position="769"/>
    </location>
</feature>
<evidence type="ECO:0000259" key="6">
    <source>
        <dbReference type="Pfam" id="PF14905"/>
    </source>
</evidence>
<dbReference type="OrthoDB" id="8764943at2"/>
<evidence type="ECO:0000256" key="3">
    <source>
        <dbReference type="ARBA" id="ARBA00023237"/>
    </source>
</evidence>
<dbReference type="Gene3D" id="2.40.170.20">
    <property type="entry name" value="TonB-dependent receptor, beta-barrel domain"/>
    <property type="match status" value="1"/>
</dbReference>
<dbReference type="SUPFAM" id="SSF56935">
    <property type="entry name" value="Porins"/>
    <property type="match status" value="1"/>
</dbReference>
<keyword evidence="2" id="KW-0472">Membrane</keyword>
<dbReference type="RefSeq" id="WP_101260818.1">
    <property type="nucleotide sequence ID" value="NZ_MVDD01000004.1"/>
</dbReference>
<keyword evidence="8" id="KW-1185">Reference proteome</keyword>
<dbReference type="Pfam" id="PF07715">
    <property type="entry name" value="Plug"/>
    <property type="match status" value="1"/>
</dbReference>
<gene>
    <name evidence="7" type="ORF">BZG02_07595</name>
</gene>
<reference evidence="7 8" key="1">
    <citation type="journal article" date="2017" name="Front. Microbiol.">
        <title>Labilibaculum manganireducens gen. nov., sp. nov. and Labilibaculum filiforme sp. nov., Novel Bacteroidetes Isolated from Subsurface Sediments of the Baltic Sea.</title>
        <authorList>
            <person name="Vandieken V."/>
            <person name="Marshall I.P."/>
            <person name="Niemann H."/>
            <person name="Engelen B."/>
            <person name="Cypionka H."/>
        </authorList>
    </citation>
    <scope>NUCLEOTIDE SEQUENCE [LARGE SCALE GENOMIC DNA]</scope>
    <source>
        <strain evidence="7 8">59.16B</strain>
    </source>
</reference>
<feature type="signal peptide" evidence="4">
    <location>
        <begin position="1"/>
        <end position="27"/>
    </location>
</feature>
<dbReference type="Gene3D" id="2.170.130.10">
    <property type="entry name" value="TonB-dependent receptor, plug domain"/>
    <property type="match status" value="1"/>
</dbReference>
<feature type="domain" description="TonB-dependent receptor plug" evidence="5">
    <location>
        <begin position="160"/>
        <end position="238"/>
    </location>
</feature>
<comment type="caution">
    <text evidence="7">The sequence shown here is derived from an EMBL/GenBank/DDBJ whole genome shotgun (WGS) entry which is preliminary data.</text>
</comment>
<sequence length="794" mass="90438">MNLKRNFRNGLLPVFLFFLIPGMQSYAQDNPKTLTNSSLKGFVIESGEQKPLEYATVSIYSLPDSVLVKGTITNRKGEFELIGLMSSSYFYKLEYLGFESYSSEPVLLKENENLFLSNPLILHANTQNLSEVEVNGNRDFSRVELDKTVYNVSKSPVSDGGTINEVLATIPKLNVTASGGIELRGSSDVKILIDGKLSGLLGMSPGDVLSNMPAADVDRVEVITSPSAKYDASGSAGIVNIIMKKERAKGFNGNVSATIGTINKHSGRTALSFRTGKLNFSGSYSYQNDWSGRDYSVMRFTEIEDNIEMLNVNADIDFGNRSHISQVGMDYLINEKNTFSLSLTNRNVKQNSNGDYKYSRNLATSSASPNETLRESAVDIDLDSWVYNASFIHMFAKKGQELSIDASYTNNDAENYGNYIESGSMTNDFYDSDREEAIVQLDYKQPIGESASIETGYLFRTNEINYKEPIDISTAFNYKESIQGLYFLFGGKNDHFGYQLGLRSEYSDINTNENYKEDYLDFFPSIHLSYQLSDNKQLLLTYSKMIYRPDSRMVNPFQNLQDPENQRLGTKDLGAYYTHMPELTFVYKRDKITYTTNLYYLYKDNIINQFRWVKDDVAIVTFENLGSKHYAGIDFNMETKLNEWWSVNSYLSGIYQKFTSSSEVSFPTNDDFGFFAKLTSIMRIPKWFTFQSTFRYETEMPVAQGSYDPCFHADFAFGKRIMKGKASLSLYIYDVLNSNKFNVNTSGDRFKQRMKYKFENRVANFTFRYYFGKKYNVLKSKTHSNGVQHSEKDI</sequence>